<feature type="domain" description="Glucose-methanol-choline oxidoreductase N-terminal" evidence="6">
    <location>
        <begin position="287"/>
        <end position="301"/>
    </location>
</feature>
<evidence type="ECO:0000256" key="3">
    <source>
        <dbReference type="ARBA" id="ARBA00022630"/>
    </source>
</evidence>
<keyword evidence="3" id="KW-0285">Flavoprotein</keyword>
<dbReference type="PROSITE" id="PS00624">
    <property type="entry name" value="GMC_OXRED_2"/>
    <property type="match status" value="1"/>
</dbReference>
<feature type="binding site" evidence="5">
    <location>
        <position position="251"/>
    </location>
    <ligand>
        <name>FAD</name>
        <dbReference type="ChEBI" id="CHEBI:57692"/>
    </ligand>
</feature>
<keyword evidence="8" id="KW-1185">Reference proteome</keyword>
<dbReference type="SUPFAM" id="SSF54373">
    <property type="entry name" value="FAD-linked reductases, C-terminal domain"/>
    <property type="match status" value="1"/>
</dbReference>
<proteinExistence type="inferred from homology"/>
<evidence type="ECO:0000256" key="1">
    <source>
        <dbReference type="ARBA" id="ARBA00001974"/>
    </source>
</evidence>
<dbReference type="SUPFAM" id="SSF51905">
    <property type="entry name" value="FAD/NAD(P)-binding domain"/>
    <property type="match status" value="1"/>
</dbReference>
<dbReference type="PIRSF" id="PIRSF000137">
    <property type="entry name" value="Alcohol_oxidase"/>
    <property type="match status" value="1"/>
</dbReference>
<dbReference type="Pfam" id="PF05199">
    <property type="entry name" value="GMC_oxred_C"/>
    <property type="match status" value="1"/>
</dbReference>
<gene>
    <name evidence="7" type="primary">Gld_6</name>
    <name evidence="7" type="ORF">Bhyg_12879</name>
</gene>
<dbReference type="InterPro" id="IPR012132">
    <property type="entry name" value="GMC_OxRdtase"/>
</dbReference>
<evidence type="ECO:0000256" key="2">
    <source>
        <dbReference type="ARBA" id="ARBA00010790"/>
    </source>
</evidence>
<dbReference type="Pfam" id="PF00732">
    <property type="entry name" value="GMC_oxred_N"/>
    <property type="match status" value="1"/>
</dbReference>
<accession>A0A9Q0MZN1</accession>
<sequence>MIHYADEYQTEDYTKTINELKQDFHFPRIRSYDFVIVGGGTAGCLLAGRLSEYFSVLLIESGGEPIPATYNHYFRVEIEYHPSFNTKFMSTPQKNFSMETEGRIDNWLGRMLGGSGSHNGNIYNRGSRHDYDTLAKLTGDDSWSYQNVLKHFKNIENYVGHLENEEQRQELYGTSGPLTIDTDNSFIGPAWFQAAAELNYDIIDPNGNQTEGFSEAPISMKNGERDSTYTAYIKPVEGNRKSLTVMKYSTVDKVLVDGNGVAYGVSYKRHGIPQIAHANKDVIISSGSYSSPVILIKSGIGPEDGLKEAEIPIVSHVPGVGKNLRDHCAVSLAFTAFSPNTTLMPRLYEEELEDELMKYLDPNTRHGYFTVFDKPQAFLVSPVAKSEGEEDWPDLQVVYTLWNVSAVVERHETTREFKLSVILNRHKSVGELVFDTDAYLDGKREANDLVLVDYRLFSEDTDVDRQIYGIKVALQLMEDTAPFQQMDVRYTEKTPEACVNITYRSDDYWRCYIQQRAMNYYHPSGTCKMGPDTDAMSVVDASFRVRGVKNLRVVDASILPLPTNANLNAAVILLAEKAASDILTEYGIDELSSSNDQ</sequence>
<dbReference type="InterPro" id="IPR000172">
    <property type="entry name" value="GMC_OxRdtase_N"/>
</dbReference>
<dbReference type="Gene3D" id="3.30.560.10">
    <property type="entry name" value="Glucose Oxidase, domain 3"/>
    <property type="match status" value="1"/>
</dbReference>
<dbReference type="GO" id="GO:0050660">
    <property type="term" value="F:flavin adenine dinucleotide binding"/>
    <property type="evidence" value="ECO:0007669"/>
    <property type="project" value="InterPro"/>
</dbReference>
<dbReference type="AlphaFoldDB" id="A0A9Q0MZN1"/>
<organism evidence="7 8">
    <name type="scientific">Pseudolycoriella hygida</name>
    <dbReference type="NCBI Taxonomy" id="35572"/>
    <lineage>
        <taxon>Eukaryota</taxon>
        <taxon>Metazoa</taxon>
        <taxon>Ecdysozoa</taxon>
        <taxon>Arthropoda</taxon>
        <taxon>Hexapoda</taxon>
        <taxon>Insecta</taxon>
        <taxon>Pterygota</taxon>
        <taxon>Neoptera</taxon>
        <taxon>Endopterygota</taxon>
        <taxon>Diptera</taxon>
        <taxon>Nematocera</taxon>
        <taxon>Sciaroidea</taxon>
        <taxon>Sciaridae</taxon>
        <taxon>Pseudolycoriella</taxon>
    </lineage>
</organism>
<evidence type="ECO:0000256" key="5">
    <source>
        <dbReference type="PIRSR" id="PIRSR000137-2"/>
    </source>
</evidence>
<name>A0A9Q0MZN1_9DIPT</name>
<dbReference type="EMBL" id="WJQU01000003">
    <property type="protein sequence ID" value="KAJ6640130.1"/>
    <property type="molecule type" value="Genomic_DNA"/>
</dbReference>
<comment type="similarity">
    <text evidence="2">Belongs to the GMC oxidoreductase family.</text>
</comment>
<comment type="caution">
    <text evidence="7">The sequence shown here is derived from an EMBL/GenBank/DDBJ whole genome shotgun (WGS) entry which is preliminary data.</text>
</comment>
<evidence type="ECO:0000313" key="7">
    <source>
        <dbReference type="EMBL" id="KAJ6640130.1"/>
    </source>
</evidence>
<dbReference type="GO" id="GO:0016614">
    <property type="term" value="F:oxidoreductase activity, acting on CH-OH group of donors"/>
    <property type="evidence" value="ECO:0007669"/>
    <property type="project" value="InterPro"/>
</dbReference>
<evidence type="ECO:0000256" key="4">
    <source>
        <dbReference type="ARBA" id="ARBA00022827"/>
    </source>
</evidence>
<comment type="cofactor">
    <cofactor evidence="1 5">
        <name>FAD</name>
        <dbReference type="ChEBI" id="CHEBI:57692"/>
    </cofactor>
</comment>
<evidence type="ECO:0000313" key="8">
    <source>
        <dbReference type="Proteomes" id="UP001151699"/>
    </source>
</evidence>
<dbReference type="Gene3D" id="3.50.50.60">
    <property type="entry name" value="FAD/NAD(P)-binding domain"/>
    <property type="match status" value="1"/>
</dbReference>
<dbReference type="Proteomes" id="UP001151699">
    <property type="component" value="Chromosome X"/>
</dbReference>
<feature type="binding site" evidence="5">
    <location>
        <position position="520"/>
    </location>
    <ligand>
        <name>substrate</name>
    </ligand>
</feature>
<protein>
    <submittedName>
        <fullName evidence="7">Glucose dehydrogenase [FAD, quinone]</fullName>
    </submittedName>
</protein>
<dbReference type="OrthoDB" id="7776036at2759"/>
<reference evidence="7" key="1">
    <citation type="submission" date="2022-07" db="EMBL/GenBank/DDBJ databases">
        <authorList>
            <person name="Trinca V."/>
            <person name="Uliana J.V.C."/>
            <person name="Torres T.T."/>
            <person name="Ward R.J."/>
            <person name="Monesi N."/>
        </authorList>
    </citation>
    <scope>NUCLEOTIDE SEQUENCE</scope>
    <source>
        <strain evidence="7">HSMRA1968</strain>
        <tissue evidence="7">Whole embryos</tissue>
    </source>
</reference>
<dbReference type="PANTHER" id="PTHR11552">
    <property type="entry name" value="GLUCOSE-METHANOL-CHOLINE GMC OXIDOREDUCTASE"/>
    <property type="match status" value="1"/>
</dbReference>
<keyword evidence="4 5" id="KW-0274">FAD</keyword>
<dbReference type="InterPro" id="IPR007867">
    <property type="entry name" value="GMC_OxRtase_C"/>
</dbReference>
<dbReference type="InterPro" id="IPR036188">
    <property type="entry name" value="FAD/NAD-bd_sf"/>
</dbReference>
<evidence type="ECO:0000259" key="6">
    <source>
        <dbReference type="PROSITE" id="PS00624"/>
    </source>
</evidence>
<dbReference type="PANTHER" id="PTHR11552:SF147">
    <property type="entry name" value="CHOLINE DEHYDROGENASE, MITOCHONDRIAL"/>
    <property type="match status" value="1"/>
</dbReference>
<feature type="non-terminal residue" evidence="7">
    <location>
        <position position="1"/>
    </location>
</feature>